<proteinExistence type="predicted"/>
<reference evidence="1" key="1">
    <citation type="journal article" date="2015" name="Nature">
        <title>Complex archaea that bridge the gap between prokaryotes and eukaryotes.</title>
        <authorList>
            <person name="Spang A."/>
            <person name="Saw J.H."/>
            <person name="Jorgensen S.L."/>
            <person name="Zaremba-Niedzwiedzka K."/>
            <person name="Martijn J."/>
            <person name="Lind A.E."/>
            <person name="van Eijk R."/>
            <person name="Schleper C."/>
            <person name="Guy L."/>
            <person name="Ettema T.J."/>
        </authorList>
    </citation>
    <scope>NUCLEOTIDE SEQUENCE</scope>
</reference>
<dbReference type="AlphaFoldDB" id="A0A0F9Q588"/>
<sequence length="71" mass="7887">MGVIISYKGGSKAADIIEEATRWHFGSNTVKLYGADMSVMEPLVEITASDVARLEQTDTPLRRFKGLKEKE</sequence>
<gene>
    <name evidence="1" type="ORF">LCGC14_1057040</name>
</gene>
<evidence type="ECO:0000313" key="1">
    <source>
        <dbReference type="EMBL" id="KKN08406.1"/>
    </source>
</evidence>
<comment type="caution">
    <text evidence="1">The sequence shown here is derived from an EMBL/GenBank/DDBJ whole genome shotgun (WGS) entry which is preliminary data.</text>
</comment>
<accession>A0A0F9Q588</accession>
<dbReference type="EMBL" id="LAZR01004461">
    <property type="protein sequence ID" value="KKN08406.1"/>
    <property type="molecule type" value="Genomic_DNA"/>
</dbReference>
<name>A0A0F9Q588_9ZZZZ</name>
<protein>
    <submittedName>
        <fullName evidence="1">Uncharacterized protein</fullName>
    </submittedName>
</protein>
<organism evidence="1">
    <name type="scientific">marine sediment metagenome</name>
    <dbReference type="NCBI Taxonomy" id="412755"/>
    <lineage>
        <taxon>unclassified sequences</taxon>
        <taxon>metagenomes</taxon>
        <taxon>ecological metagenomes</taxon>
    </lineage>
</organism>